<dbReference type="PANTHER" id="PTHR30136:SF39">
    <property type="entry name" value="TRANSCRIPTIONAL REGULATORY PROTEIN"/>
    <property type="match status" value="1"/>
</dbReference>
<evidence type="ECO:0000313" key="4">
    <source>
        <dbReference type="EMBL" id="KUF08964.1"/>
    </source>
</evidence>
<dbReference type="EMBL" id="LPXO01000019">
    <property type="protein sequence ID" value="KUF08964.1"/>
    <property type="molecule type" value="Genomic_DNA"/>
</dbReference>
<keyword evidence="1" id="KW-0805">Transcription regulation</keyword>
<dbReference type="InterPro" id="IPR029016">
    <property type="entry name" value="GAF-like_dom_sf"/>
</dbReference>
<dbReference type="Gene3D" id="3.30.450.40">
    <property type="match status" value="2"/>
</dbReference>
<evidence type="ECO:0000313" key="5">
    <source>
        <dbReference type="Proteomes" id="UP000054396"/>
    </source>
</evidence>
<dbReference type="Proteomes" id="UP000054396">
    <property type="component" value="Unassembled WGS sequence"/>
</dbReference>
<evidence type="ECO:0000256" key="2">
    <source>
        <dbReference type="ARBA" id="ARBA00023163"/>
    </source>
</evidence>
<dbReference type="InterPro" id="IPR036388">
    <property type="entry name" value="WH-like_DNA-bd_sf"/>
</dbReference>
<organism evidence="4 5">
    <name type="scientific">Pseudoponticoccus marisrubri</name>
    <dbReference type="NCBI Taxonomy" id="1685382"/>
    <lineage>
        <taxon>Bacteria</taxon>
        <taxon>Pseudomonadati</taxon>
        <taxon>Pseudomonadota</taxon>
        <taxon>Alphaproteobacteria</taxon>
        <taxon>Rhodobacterales</taxon>
        <taxon>Roseobacteraceae</taxon>
        <taxon>Pseudoponticoccus</taxon>
    </lineage>
</organism>
<dbReference type="InterPro" id="IPR036390">
    <property type="entry name" value="WH_DNA-bd_sf"/>
</dbReference>
<dbReference type="OrthoDB" id="9807558at2"/>
<dbReference type="AlphaFoldDB" id="A0A0W7WEN5"/>
<dbReference type="SMART" id="SM00346">
    <property type="entry name" value="HTH_ICLR"/>
    <property type="match status" value="1"/>
</dbReference>
<protein>
    <recommendedName>
        <fullName evidence="3">HTH iclR-type domain-containing protein</fullName>
    </recommendedName>
</protein>
<accession>A0A0W7WEN5</accession>
<dbReference type="RefSeq" id="WP_058863996.1">
    <property type="nucleotide sequence ID" value="NZ_LPXO01000019.1"/>
</dbReference>
<reference evidence="4 5" key="1">
    <citation type="submission" date="2015-12" db="EMBL/GenBank/DDBJ databases">
        <authorList>
            <person name="Shamseldin A."/>
            <person name="Moawad H."/>
            <person name="Abd El-Rahim W.M."/>
            <person name="Sadowsky M.J."/>
        </authorList>
    </citation>
    <scope>NUCLEOTIDE SEQUENCE [LARGE SCALE GENOMIC DNA]</scope>
    <source>
        <strain evidence="4 5">SJ5A-1</strain>
    </source>
</reference>
<dbReference type="PANTHER" id="PTHR30136">
    <property type="entry name" value="HELIX-TURN-HELIX TRANSCRIPTIONAL REGULATOR, ICLR FAMILY"/>
    <property type="match status" value="1"/>
</dbReference>
<gene>
    <name evidence="4" type="ORF">AVJ23_19945</name>
</gene>
<dbReference type="Gene3D" id="1.10.10.10">
    <property type="entry name" value="Winged helix-like DNA-binding domain superfamily/Winged helix DNA-binding domain"/>
    <property type="match status" value="1"/>
</dbReference>
<dbReference type="Pfam" id="PF09339">
    <property type="entry name" value="HTH_IclR"/>
    <property type="match status" value="1"/>
</dbReference>
<dbReference type="GO" id="GO:0003700">
    <property type="term" value="F:DNA-binding transcription factor activity"/>
    <property type="evidence" value="ECO:0007669"/>
    <property type="project" value="TreeGrafter"/>
</dbReference>
<dbReference type="GO" id="GO:0045892">
    <property type="term" value="P:negative regulation of DNA-templated transcription"/>
    <property type="evidence" value="ECO:0007669"/>
    <property type="project" value="TreeGrafter"/>
</dbReference>
<dbReference type="SUPFAM" id="SSF46785">
    <property type="entry name" value="Winged helix' DNA-binding domain"/>
    <property type="match status" value="1"/>
</dbReference>
<keyword evidence="2" id="KW-0804">Transcription</keyword>
<name>A0A0W7WEN5_9RHOB</name>
<dbReference type="SUPFAM" id="SSF55781">
    <property type="entry name" value="GAF domain-like"/>
    <property type="match status" value="1"/>
</dbReference>
<dbReference type="PROSITE" id="PS51077">
    <property type="entry name" value="HTH_ICLR"/>
    <property type="match status" value="1"/>
</dbReference>
<evidence type="ECO:0000256" key="1">
    <source>
        <dbReference type="ARBA" id="ARBA00023015"/>
    </source>
</evidence>
<sequence length="233" mass="25394">MTTEKVRVERPVAAATRTLQILDAFAEARGPLKLSELAEYSGLFKSVVLRYLISFEKMGYVVKRDDGRYQLGYKALMLARSFEAGVDRRELIEAAMRRLVETTGESAFFYVCEGDNRLCTIGLDSPQALRVSQRVGAMVPMDDTSISQILTKYRDGAGDTGAYGPELLQATAGEYDKLTASASVPIFAQEGSFVGALTVSGPTARFDPFDPAQTAPLLDEGARLSRVLGFPID</sequence>
<dbReference type="GO" id="GO:0003677">
    <property type="term" value="F:DNA binding"/>
    <property type="evidence" value="ECO:0007669"/>
    <property type="project" value="InterPro"/>
</dbReference>
<dbReference type="STRING" id="1685382.AVJ23_19945"/>
<proteinExistence type="predicted"/>
<comment type="caution">
    <text evidence="4">The sequence shown here is derived from an EMBL/GenBank/DDBJ whole genome shotgun (WGS) entry which is preliminary data.</text>
</comment>
<evidence type="ECO:0000259" key="3">
    <source>
        <dbReference type="PROSITE" id="PS51077"/>
    </source>
</evidence>
<feature type="domain" description="HTH iclR-type" evidence="3">
    <location>
        <begin position="12"/>
        <end position="73"/>
    </location>
</feature>
<keyword evidence="5" id="KW-1185">Reference proteome</keyword>
<dbReference type="InterPro" id="IPR050707">
    <property type="entry name" value="HTH_MetabolicPath_Reg"/>
</dbReference>
<dbReference type="InterPro" id="IPR005471">
    <property type="entry name" value="Tscrpt_reg_IclR_N"/>
</dbReference>